<sequence length="49" mass="5960">MVKDRHIVNNLIETFINKKKNRRIPLAYSLDINNMKRMNEIWEEITNTT</sequence>
<proteinExistence type="predicted"/>
<protein>
    <submittedName>
        <fullName evidence="1">44084_t:CDS:1</fullName>
    </submittedName>
</protein>
<keyword evidence="2" id="KW-1185">Reference proteome</keyword>
<accession>A0ABM8VX68</accession>
<evidence type="ECO:0000313" key="1">
    <source>
        <dbReference type="EMBL" id="CAG8469012.1"/>
    </source>
</evidence>
<dbReference type="EMBL" id="CAJVQB010000124">
    <property type="protein sequence ID" value="CAG8469012.1"/>
    <property type="molecule type" value="Genomic_DNA"/>
</dbReference>
<evidence type="ECO:0000313" key="2">
    <source>
        <dbReference type="Proteomes" id="UP000789901"/>
    </source>
</evidence>
<organism evidence="1 2">
    <name type="scientific">Gigaspora margarita</name>
    <dbReference type="NCBI Taxonomy" id="4874"/>
    <lineage>
        <taxon>Eukaryota</taxon>
        <taxon>Fungi</taxon>
        <taxon>Fungi incertae sedis</taxon>
        <taxon>Mucoromycota</taxon>
        <taxon>Glomeromycotina</taxon>
        <taxon>Glomeromycetes</taxon>
        <taxon>Diversisporales</taxon>
        <taxon>Gigasporaceae</taxon>
        <taxon>Gigaspora</taxon>
    </lineage>
</organism>
<reference evidence="1 2" key="1">
    <citation type="submission" date="2021-06" db="EMBL/GenBank/DDBJ databases">
        <authorList>
            <person name="Kallberg Y."/>
            <person name="Tangrot J."/>
            <person name="Rosling A."/>
        </authorList>
    </citation>
    <scope>NUCLEOTIDE SEQUENCE [LARGE SCALE GENOMIC DNA]</scope>
    <source>
        <strain evidence="1 2">120-4 pot B 10/14</strain>
    </source>
</reference>
<comment type="caution">
    <text evidence="1">The sequence shown here is derived from an EMBL/GenBank/DDBJ whole genome shotgun (WGS) entry which is preliminary data.</text>
</comment>
<dbReference type="Proteomes" id="UP000789901">
    <property type="component" value="Unassembled WGS sequence"/>
</dbReference>
<gene>
    <name evidence="1" type="ORF">GMARGA_LOCUS683</name>
</gene>
<name>A0ABM8VX68_GIGMA</name>